<feature type="transmembrane region" description="Helical" evidence="1">
    <location>
        <begin position="58"/>
        <end position="76"/>
    </location>
</feature>
<dbReference type="Pfam" id="PF05975">
    <property type="entry name" value="EcsB"/>
    <property type="match status" value="1"/>
</dbReference>
<keyword evidence="3" id="KW-1185">Reference proteome</keyword>
<feature type="transmembrane region" description="Helical" evidence="1">
    <location>
        <begin position="134"/>
        <end position="156"/>
    </location>
</feature>
<dbReference type="Proteomes" id="UP000199300">
    <property type="component" value="Unassembled WGS sequence"/>
</dbReference>
<feature type="transmembrane region" description="Helical" evidence="1">
    <location>
        <begin position="374"/>
        <end position="395"/>
    </location>
</feature>
<organism evidence="2 3">
    <name type="scientific">Amphibacillus marinus</name>
    <dbReference type="NCBI Taxonomy" id="872970"/>
    <lineage>
        <taxon>Bacteria</taxon>
        <taxon>Bacillati</taxon>
        <taxon>Bacillota</taxon>
        <taxon>Bacilli</taxon>
        <taxon>Bacillales</taxon>
        <taxon>Bacillaceae</taxon>
        <taxon>Amphibacillus</taxon>
    </lineage>
</organism>
<reference evidence="2 3" key="1">
    <citation type="submission" date="2016-10" db="EMBL/GenBank/DDBJ databases">
        <authorList>
            <person name="de Groot N.N."/>
        </authorList>
    </citation>
    <scope>NUCLEOTIDE SEQUENCE [LARGE SCALE GENOMIC DNA]</scope>
    <source>
        <strain evidence="2 3">CGMCC 1.10434</strain>
    </source>
</reference>
<protein>
    <submittedName>
        <fullName evidence="2">ABC-2 type transport system permease protein</fullName>
    </submittedName>
</protein>
<keyword evidence="1" id="KW-0812">Transmembrane</keyword>
<feature type="transmembrane region" description="Helical" evidence="1">
    <location>
        <begin position="25"/>
        <end position="46"/>
    </location>
</feature>
<dbReference type="STRING" id="872970.SAMN04488134_11139"/>
<dbReference type="GO" id="GO:0016020">
    <property type="term" value="C:membrane"/>
    <property type="evidence" value="ECO:0007669"/>
    <property type="project" value="InterPro"/>
</dbReference>
<dbReference type="OrthoDB" id="2447941at2"/>
<dbReference type="InterPro" id="IPR010288">
    <property type="entry name" value="EcsB_ABC"/>
</dbReference>
<dbReference type="RefSeq" id="WP_091499419.1">
    <property type="nucleotide sequence ID" value="NZ_FODJ01000011.1"/>
</dbReference>
<keyword evidence="1" id="KW-0472">Membrane</keyword>
<dbReference type="AlphaFoldDB" id="A0A1H8RUC0"/>
<name>A0A1H8RUC0_9BACI</name>
<feature type="transmembrane region" description="Helical" evidence="1">
    <location>
        <begin position="282"/>
        <end position="300"/>
    </location>
</feature>
<proteinExistence type="predicted"/>
<evidence type="ECO:0000313" key="3">
    <source>
        <dbReference type="Proteomes" id="UP000199300"/>
    </source>
</evidence>
<feature type="transmembrane region" description="Helical" evidence="1">
    <location>
        <begin position="347"/>
        <end position="368"/>
    </location>
</feature>
<gene>
    <name evidence="2" type="ORF">SAMN04488134_11139</name>
</gene>
<dbReference type="PROSITE" id="PS51257">
    <property type="entry name" value="PROKAR_LIPOPROTEIN"/>
    <property type="match status" value="1"/>
</dbReference>
<feature type="transmembrane region" description="Helical" evidence="1">
    <location>
        <begin position="306"/>
        <end position="326"/>
    </location>
</feature>
<feature type="transmembrane region" description="Helical" evidence="1">
    <location>
        <begin position="97"/>
        <end position="122"/>
    </location>
</feature>
<evidence type="ECO:0000313" key="2">
    <source>
        <dbReference type="EMBL" id="SEO69952.1"/>
    </source>
</evidence>
<accession>A0A1H8RUC0</accession>
<dbReference type="PIRSF" id="PIRSF037259">
    <property type="entry name" value="EcsB_ABC"/>
    <property type="match status" value="1"/>
</dbReference>
<keyword evidence="1" id="KW-1133">Transmembrane helix</keyword>
<sequence length="402" mass="47128">MINSKALFTNRISAHLKESVRYLQYIFNGHIAIACTFLIAVGAIYYQQFLANMSPDFPAIWLISLVFAGVSLYNPIQNLLKEADLVFLLPAERKLQGYFNATLMYSFLTQLYLLALVAAMSAPLFRASQSDQNFSFIVFIFVFLKVWHFLTSWWVLRIRDKYYRNAERWTRFILQLLLFYFLMQGQLMVAALLTLALFSLIIFLYSYSHRHALPWDLLIEKDYRRLQAFYRLASLFTDVPQFKSTVKKRRLLVMSLTKMIAFRQNNVYTYLLRITFARAGDYLGIYLRLMLVGGLALYYIQHLTLAMLVTILFLYLTALQLLGLWYHHRTTLWLDLYPAPKQLRERALIVWVEQLLLVQLFFYLVLTLLSGEVFTVIAVGIIGLVFIFGFTRLYIKNKIAPN</sequence>
<evidence type="ECO:0000256" key="1">
    <source>
        <dbReference type="SAM" id="Phobius"/>
    </source>
</evidence>
<dbReference type="EMBL" id="FODJ01000011">
    <property type="protein sequence ID" value="SEO69952.1"/>
    <property type="molecule type" value="Genomic_DNA"/>
</dbReference>
<feature type="transmembrane region" description="Helical" evidence="1">
    <location>
        <begin position="177"/>
        <end position="208"/>
    </location>
</feature>